<protein>
    <submittedName>
        <fullName evidence="2">Fucose 4-O-acetylase</fullName>
    </submittedName>
</protein>
<gene>
    <name evidence="2" type="ORF">O9H85_20650</name>
</gene>
<keyword evidence="1" id="KW-0812">Transmembrane</keyword>
<evidence type="ECO:0000313" key="2">
    <source>
        <dbReference type="EMBL" id="MCZ8514787.1"/>
    </source>
</evidence>
<keyword evidence="1" id="KW-1133">Transmembrane helix</keyword>
<feature type="transmembrane region" description="Helical" evidence="1">
    <location>
        <begin position="289"/>
        <end position="308"/>
    </location>
</feature>
<proteinExistence type="predicted"/>
<feature type="transmembrane region" description="Helical" evidence="1">
    <location>
        <begin position="71"/>
        <end position="89"/>
    </location>
</feature>
<dbReference type="PANTHER" id="PTHR37312">
    <property type="entry name" value="MEMBRANE-BOUND ACYLTRANSFERASE YKRP-RELATED"/>
    <property type="match status" value="1"/>
</dbReference>
<feature type="transmembrane region" description="Helical" evidence="1">
    <location>
        <begin position="232"/>
        <end position="251"/>
    </location>
</feature>
<keyword evidence="1" id="KW-0472">Membrane</keyword>
<reference evidence="2 3" key="1">
    <citation type="submission" date="2022-12" db="EMBL/GenBank/DDBJ databases">
        <title>Draft genome sequence of Paenibacillus sp. dW9.</title>
        <authorList>
            <person name="Choi E.-W."/>
            <person name="Kim D.-U."/>
        </authorList>
    </citation>
    <scope>NUCLEOTIDE SEQUENCE [LARGE SCALE GENOMIC DNA]</scope>
    <source>
        <strain evidence="3">dW9</strain>
    </source>
</reference>
<dbReference type="RefSeq" id="WP_269883304.1">
    <property type="nucleotide sequence ID" value="NZ_JAQAGZ010000013.1"/>
</dbReference>
<sequence>MNKPSVVFVNNLKFVLICFVVVANSIEPLIGKSVGLHMLYQGIYTFHIPMFVFAMGLLAKEFKLEHRGLRVLTIIAWQYVLFQTAYSLLDTTYFHAPNVVYSFFMPYSLLWFLCSHFCWRILLVPFLRLKHPLLPAILLGIAVGYMPWSGAILSLSRTFVYFPFFLAGYYCRIDRKLFVRLRKWRLFSTALAALWFLALAIFRSWLPSPWLYGNATYLEMGVSQWYSGLYRLALYSVQAVVSIAFLSWIPWTLKSWTGWGKRTVYVFLLHGLLLKTIIASGFYQGLETPLHMSLAFLLAAALIILLSIGKVERFTRPMFEPSLRLPKGLRMHGKSVWK</sequence>
<accession>A0ABT4QD35</accession>
<feature type="transmembrane region" description="Helical" evidence="1">
    <location>
        <begin position="154"/>
        <end position="172"/>
    </location>
</feature>
<feature type="transmembrane region" description="Helical" evidence="1">
    <location>
        <begin position="131"/>
        <end position="148"/>
    </location>
</feature>
<dbReference type="Proteomes" id="UP001527882">
    <property type="component" value="Unassembled WGS sequence"/>
</dbReference>
<feature type="transmembrane region" description="Helical" evidence="1">
    <location>
        <begin position="101"/>
        <end position="119"/>
    </location>
</feature>
<feature type="transmembrane region" description="Helical" evidence="1">
    <location>
        <begin position="7"/>
        <end position="26"/>
    </location>
</feature>
<feature type="transmembrane region" description="Helical" evidence="1">
    <location>
        <begin position="263"/>
        <end position="283"/>
    </location>
</feature>
<feature type="transmembrane region" description="Helical" evidence="1">
    <location>
        <begin position="38"/>
        <end position="59"/>
    </location>
</feature>
<dbReference type="PANTHER" id="PTHR37312:SF1">
    <property type="entry name" value="MEMBRANE-BOUND ACYLTRANSFERASE YKRP-RELATED"/>
    <property type="match status" value="1"/>
</dbReference>
<evidence type="ECO:0000313" key="3">
    <source>
        <dbReference type="Proteomes" id="UP001527882"/>
    </source>
</evidence>
<comment type="caution">
    <text evidence="2">The sequence shown here is derived from an EMBL/GenBank/DDBJ whole genome shotgun (WGS) entry which is preliminary data.</text>
</comment>
<name>A0ABT4QD35_9BACL</name>
<feature type="transmembrane region" description="Helical" evidence="1">
    <location>
        <begin position="184"/>
        <end position="206"/>
    </location>
</feature>
<dbReference type="InterPro" id="IPR052734">
    <property type="entry name" value="Nod_factor_acetyltransferase"/>
</dbReference>
<evidence type="ECO:0000256" key="1">
    <source>
        <dbReference type="SAM" id="Phobius"/>
    </source>
</evidence>
<keyword evidence="3" id="KW-1185">Reference proteome</keyword>
<dbReference type="EMBL" id="JAQAGZ010000013">
    <property type="protein sequence ID" value="MCZ8514787.1"/>
    <property type="molecule type" value="Genomic_DNA"/>
</dbReference>
<organism evidence="2 3">
    <name type="scientific">Paenibacillus gyeongsangnamensis</name>
    <dbReference type="NCBI Taxonomy" id="3388067"/>
    <lineage>
        <taxon>Bacteria</taxon>
        <taxon>Bacillati</taxon>
        <taxon>Bacillota</taxon>
        <taxon>Bacilli</taxon>
        <taxon>Bacillales</taxon>
        <taxon>Paenibacillaceae</taxon>
        <taxon>Paenibacillus</taxon>
    </lineage>
</organism>